<feature type="transmembrane region" description="Helical" evidence="1">
    <location>
        <begin position="22"/>
        <end position="41"/>
    </location>
</feature>
<evidence type="ECO:0000256" key="1">
    <source>
        <dbReference type="SAM" id="Phobius"/>
    </source>
</evidence>
<sequence length="42" mass="4490">AVCCALAAGFTWYERSRPSSKLVAMVAVLAALAVLFVWFLSA</sequence>
<organism evidence="2">
    <name type="scientific">marine sediment metagenome</name>
    <dbReference type="NCBI Taxonomy" id="412755"/>
    <lineage>
        <taxon>unclassified sequences</taxon>
        <taxon>metagenomes</taxon>
        <taxon>ecological metagenomes</taxon>
    </lineage>
</organism>
<dbReference type="EMBL" id="LAZR01060951">
    <property type="protein sequence ID" value="KKK64595.1"/>
    <property type="molecule type" value="Genomic_DNA"/>
</dbReference>
<comment type="caution">
    <text evidence="2">The sequence shown here is derived from an EMBL/GenBank/DDBJ whole genome shotgun (WGS) entry which is preliminary data.</text>
</comment>
<name>A0A0F8XTN8_9ZZZZ</name>
<reference evidence="2" key="1">
    <citation type="journal article" date="2015" name="Nature">
        <title>Complex archaea that bridge the gap between prokaryotes and eukaryotes.</title>
        <authorList>
            <person name="Spang A."/>
            <person name="Saw J.H."/>
            <person name="Jorgensen S.L."/>
            <person name="Zaremba-Niedzwiedzka K."/>
            <person name="Martijn J."/>
            <person name="Lind A.E."/>
            <person name="van Eijk R."/>
            <person name="Schleper C."/>
            <person name="Guy L."/>
            <person name="Ettema T.J."/>
        </authorList>
    </citation>
    <scope>NUCLEOTIDE SEQUENCE</scope>
</reference>
<keyword evidence="1" id="KW-0812">Transmembrane</keyword>
<dbReference type="AlphaFoldDB" id="A0A0F8XTN8"/>
<accession>A0A0F8XTN8</accession>
<keyword evidence="1" id="KW-0472">Membrane</keyword>
<evidence type="ECO:0000313" key="2">
    <source>
        <dbReference type="EMBL" id="KKK64595.1"/>
    </source>
</evidence>
<protein>
    <submittedName>
        <fullName evidence="2">Uncharacterized protein</fullName>
    </submittedName>
</protein>
<feature type="non-terminal residue" evidence="2">
    <location>
        <position position="1"/>
    </location>
</feature>
<gene>
    <name evidence="2" type="ORF">LCGC14_2982590</name>
</gene>
<proteinExistence type="predicted"/>
<keyword evidence="1" id="KW-1133">Transmembrane helix</keyword>